<feature type="domain" description="HAMP" evidence="12">
    <location>
        <begin position="201"/>
        <end position="253"/>
    </location>
</feature>
<dbReference type="EMBL" id="BAAAEO010000002">
    <property type="protein sequence ID" value="GAA0546846.1"/>
    <property type="molecule type" value="Genomic_DNA"/>
</dbReference>
<dbReference type="Gene3D" id="3.30.565.10">
    <property type="entry name" value="Histidine kinase-like ATPase, C-terminal domain"/>
    <property type="match status" value="1"/>
</dbReference>
<comment type="caution">
    <text evidence="13">The sequence shown here is derived from an EMBL/GenBank/DDBJ whole genome shotgun (WGS) entry which is preliminary data.</text>
</comment>
<dbReference type="SMART" id="SM00387">
    <property type="entry name" value="HATPase_c"/>
    <property type="match status" value="1"/>
</dbReference>
<evidence type="ECO:0000256" key="1">
    <source>
        <dbReference type="ARBA" id="ARBA00000085"/>
    </source>
</evidence>
<keyword evidence="14" id="KW-1185">Reference proteome</keyword>
<dbReference type="SUPFAM" id="SSF55874">
    <property type="entry name" value="ATPase domain of HSP90 chaperone/DNA topoisomerase II/histidine kinase"/>
    <property type="match status" value="1"/>
</dbReference>
<dbReference type="InterPro" id="IPR036097">
    <property type="entry name" value="HisK_dim/P_sf"/>
</dbReference>
<comment type="catalytic activity">
    <reaction evidence="1">
        <text>ATP + protein L-histidine = ADP + protein N-phospho-L-histidine.</text>
        <dbReference type="EC" id="2.7.13.3"/>
    </reaction>
</comment>
<dbReference type="RefSeq" id="WP_226766289.1">
    <property type="nucleotide sequence ID" value="NZ_BAAAEO010000002.1"/>
</dbReference>
<keyword evidence="4" id="KW-0597">Phosphoprotein</keyword>
<evidence type="ECO:0000256" key="5">
    <source>
        <dbReference type="ARBA" id="ARBA00022679"/>
    </source>
</evidence>
<name>A0ABP3NP12_9GAMM</name>
<evidence type="ECO:0000256" key="9">
    <source>
        <dbReference type="ARBA" id="ARBA00023012"/>
    </source>
</evidence>
<keyword evidence="6" id="KW-0547">Nucleotide-binding</keyword>
<feature type="transmembrane region" description="Helical" evidence="10">
    <location>
        <begin position="21"/>
        <end position="39"/>
    </location>
</feature>
<proteinExistence type="predicted"/>
<organism evidence="13 14">
    <name type="scientific">Rheinheimera aquimaris</name>
    <dbReference type="NCBI Taxonomy" id="412437"/>
    <lineage>
        <taxon>Bacteria</taxon>
        <taxon>Pseudomonadati</taxon>
        <taxon>Pseudomonadota</taxon>
        <taxon>Gammaproteobacteria</taxon>
        <taxon>Chromatiales</taxon>
        <taxon>Chromatiaceae</taxon>
        <taxon>Rheinheimera</taxon>
    </lineage>
</organism>
<evidence type="ECO:0000256" key="6">
    <source>
        <dbReference type="ARBA" id="ARBA00022741"/>
    </source>
</evidence>
<evidence type="ECO:0000259" key="12">
    <source>
        <dbReference type="PROSITE" id="PS50885"/>
    </source>
</evidence>
<keyword evidence="9" id="KW-0902">Two-component regulatory system</keyword>
<dbReference type="Proteomes" id="UP001501169">
    <property type="component" value="Unassembled WGS sequence"/>
</dbReference>
<dbReference type="InterPro" id="IPR003661">
    <property type="entry name" value="HisK_dim/P_dom"/>
</dbReference>
<dbReference type="PRINTS" id="PR00344">
    <property type="entry name" value="BCTRLSENSOR"/>
</dbReference>
<evidence type="ECO:0000256" key="3">
    <source>
        <dbReference type="ARBA" id="ARBA00012438"/>
    </source>
</evidence>
<evidence type="ECO:0000259" key="11">
    <source>
        <dbReference type="PROSITE" id="PS50109"/>
    </source>
</evidence>
<dbReference type="Pfam" id="PF02518">
    <property type="entry name" value="HATPase_c"/>
    <property type="match status" value="1"/>
</dbReference>
<keyword evidence="5" id="KW-0808">Transferase</keyword>
<sequence>MALRLRQTTMRFSLQTASLRQLVLLSFFLALIPVAVLMWQSHRALNGVSQNAVAEAESSIASVRRAENMQNLVVDIERAVRQHAVVKTEALARVAQTHLDNYQALLQQVCDNVGQPQLCQQQQYQLQIILDNFTALSSSELEPVMQQFRLQQQQLTQQIWLLLEKNLQQQQHFVVESQQQLAWQTVALVLLTLLLVLWASGRITAPVRKLDRMIRAIGQQHQFPEEKMTGPRELTELGEQLRWLSSRLQQLEALRLILLRHASHELKTPLSSIREGCSLLSEQLVGPLNPQQLEVVGLLNGSADRLSVLTEQLLDYNRLLQQAKPEPDWHSPQQLLTDCFNDHALSLQQRGQSIDLSCQLSAIYTDATLFRRILDNLINNAQAYGSQNSPVWVKLYQQEHQLFLDVANNGNPIPTALREKLFEPFQRGTTPRFDAVQGSGLGLSIVADCARLLGGHADIVDVIYADVCIRVRLPLLEDKPA</sequence>
<evidence type="ECO:0000313" key="14">
    <source>
        <dbReference type="Proteomes" id="UP001501169"/>
    </source>
</evidence>
<reference evidence="14" key="1">
    <citation type="journal article" date="2019" name="Int. J. Syst. Evol. Microbiol.">
        <title>The Global Catalogue of Microorganisms (GCM) 10K type strain sequencing project: providing services to taxonomists for standard genome sequencing and annotation.</title>
        <authorList>
            <consortium name="The Broad Institute Genomics Platform"/>
            <consortium name="The Broad Institute Genome Sequencing Center for Infectious Disease"/>
            <person name="Wu L."/>
            <person name="Ma J."/>
        </authorList>
    </citation>
    <scope>NUCLEOTIDE SEQUENCE [LARGE SCALE GENOMIC DNA]</scope>
    <source>
        <strain evidence="14">JCM 14331</strain>
    </source>
</reference>
<keyword evidence="10" id="KW-0812">Transmembrane</keyword>
<evidence type="ECO:0000256" key="2">
    <source>
        <dbReference type="ARBA" id="ARBA00004370"/>
    </source>
</evidence>
<dbReference type="InterPro" id="IPR036890">
    <property type="entry name" value="HATPase_C_sf"/>
</dbReference>
<dbReference type="Pfam" id="PF00512">
    <property type="entry name" value="HisKA"/>
    <property type="match status" value="1"/>
</dbReference>
<comment type="subcellular location">
    <subcellularLocation>
        <location evidence="2">Membrane</location>
    </subcellularLocation>
</comment>
<dbReference type="InterPro" id="IPR004358">
    <property type="entry name" value="Sig_transdc_His_kin-like_C"/>
</dbReference>
<keyword evidence="10" id="KW-1133">Transmembrane helix</keyword>
<gene>
    <name evidence="13" type="ORF">GCM10009098_13040</name>
</gene>
<dbReference type="Gene3D" id="6.10.340.10">
    <property type="match status" value="1"/>
</dbReference>
<dbReference type="PANTHER" id="PTHR42878">
    <property type="entry name" value="TWO-COMPONENT HISTIDINE KINASE"/>
    <property type="match status" value="1"/>
</dbReference>
<dbReference type="InterPro" id="IPR050351">
    <property type="entry name" value="BphY/WalK/GraS-like"/>
</dbReference>
<keyword evidence="7 13" id="KW-0418">Kinase</keyword>
<evidence type="ECO:0000256" key="4">
    <source>
        <dbReference type="ARBA" id="ARBA00022553"/>
    </source>
</evidence>
<dbReference type="InterPro" id="IPR005467">
    <property type="entry name" value="His_kinase_dom"/>
</dbReference>
<keyword evidence="8" id="KW-0067">ATP-binding</keyword>
<dbReference type="PROSITE" id="PS50109">
    <property type="entry name" value="HIS_KIN"/>
    <property type="match status" value="1"/>
</dbReference>
<evidence type="ECO:0000313" key="13">
    <source>
        <dbReference type="EMBL" id="GAA0546846.1"/>
    </source>
</evidence>
<keyword evidence="10" id="KW-0472">Membrane</keyword>
<dbReference type="EC" id="2.7.13.3" evidence="3"/>
<evidence type="ECO:0000256" key="10">
    <source>
        <dbReference type="SAM" id="Phobius"/>
    </source>
</evidence>
<evidence type="ECO:0000256" key="7">
    <source>
        <dbReference type="ARBA" id="ARBA00022777"/>
    </source>
</evidence>
<dbReference type="PANTHER" id="PTHR42878:SF7">
    <property type="entry name" value="SENSOR HISTIDINE KINASE GLRK"/>
    <property type="match status" value="1"/>
</dbReference>
<accession>A0ABP3NP12</accession>
<dbReference type="SMART" id="SM00388">
    <property type="entry name" value="HisKA"/>
    <property type="match status" value="1"/>
</dbReference>
<dbReference type="InterPro" id="IPR003660">
    <property type="entry name" value="HAMP_dom"/>
</dbReference>
<feature type="domain" description="Histidine kinase" evidence="11">
    <location>
        <begin position="261"/>
        <end position="477"/>
    </location>
</feature>
<dbReference type="SUPFAM" id="SSF47384">
    <property type="entry name" value="Homodimeric domain of signal transducing histidine kinase"/>
    <property type="match status" value="1"/>
</dbReference>
<dbReference type="CDD" id="cd00082">
    <property type="entry name" value="HisKA"/>
    <property type="match status" value="1"/>
</dbReference>
<dbReference type="GO" id="GO:0016301">
    <property type="term" value="F:kinase activity"/>
    <property type="evidence" value="ECO:0007669"/>
    <property type="project" value="UniProtKB-KW"/>
</dbReference>
<protein>
    <recommendedName>
        <fullName evidence="3">histidine kinase</fullName>
        <ecNumber evidence="3">2.7.13.3</ecNumber>
    </recommendedName>
</protein>
<dbReference type="InterPro" id="IPR003594">
    <property type="entry name" value="HATPase_dom"/>
</dbReference>
<dbReference type="Gene3D" id="1.10.287.130">
    <property type="match status" value="1"/>
</dbReference>
<evidence type="ECO:0000256" key="8">
    <source>
        <dbReference type="ARBA" id="ARBA00022840"/>
    </source>
</evidence>
<dbReference type="PROSITE" id="PS50885">
    <property type="entry name" value="HAMP"/>
    <property type="match status" value="1"/>
</dbReference>